<dbReference type="PANTHER" id="PTHR43194">
    <property type="entry name" value="HYDROLASE ALPHA/BETA FOLD FAMILY"/>
    <property type="match status" value="1"/>
</dbReference>
<sequence>MATFVDIQGEKLAVEIYEPEVRIADVVLVHGFTGSKEDFNLIGPLLADKGYRVLTFDNRGQHESAHSKREGAYEAGSLALDVIELVKKFELQKPHLLGHSFGGLVSQRALAESPETFASLTIFCSGPHWIPDKPDLEATIEIMKTMSMQESWDRFKEETDKLLPRYELYKKRWTASDPHSTHTMALHLQNARPLIEKIVATKIPVHVVYGENDDAWPMPMQDQMAQDLSAPRTIIKDAGHCPNEDQPEETVKVLTNFWSSL</sequence>
<name>A0A6J6X757_9ZZZZ</name>
<dbReference type="InterPro" id="IPR029058">
    <property type="entry name" value="AB_hydrolase_fold"/>
</dbReference>
<dbReference type="Gene3D" id="3.40.50.1820">
    <property type="entry name" value="alpha/beta hydrolase"/>
    <property type="match status" value="1"/>
</dbReference>
<evidence type="ECO:0000259" key="1">
    <source>
        <dbReference type="Pfam" id="PF12697"/>
    </source>
</evidence>
<accession>A0A6J6X757</accession>
<dbReference type="SUPFAM" id="SSF53474">
    <property type="entry name" value="alpha/beta-Hydrolases"/>
    <property type="match status" value="1"/>
</dbReference>
<dbReference type="Pfam" id="PF12697">
    <property type="entry name" value="Abhydrolase_6"/>
    <property type="match status" value="1"/>
</dbReference>
<dbReference type="EMBL" id="CAFAAF010000053">
    <property type="protein sequence ID" value="CAB4789867.1"/>
    <property type="molecule type" value="Genomic_DNA"/>
</dbReference>
<dbReference type="PANTHER" id="PTHR43194:SF2">
    <property type="entry name" value="PEROXISOMAL MEMBRANE PROTEIN LPX1"/>
    <property type="match status" value="1"/>
</dbReference>
<dbReference type="InterPro" id="IPR050228">
    <property type="entry name" value="Carboxylesterase_BioH"/>
</dbReference>
<proteinExistence type="predicted"/>
<dbReference type="InterPro" id="IPR000073">
    <property type="entry name" value="AB_hydrolase_1"/>
</dbReference>
<evidence type="ECO:0000313" key="2">
    <source>
        <dbReference type="EMBL" id="CAB4789867.1"/>
    </source>
</evidence>
<organism evidence="2">
    <name type="scientific">freshwater metagenome</name>
    <dbReference type="NCBI Taxonomy" id="449393"/>
    <lineage>
        <taxon>unclassified sequences</taxon>
        <taxon>metagenomes</taxon>
        <taxon>ecological metagenomes</taxon>
    </lineage>
</organism>
<reference evidence="2" key="1">
    <citation type="submission" date="2020-05" db="EMBL/GenBank/DDBJ databases">
        <authorList>
            <person name="Chiriac C."/>
            <person name="Salcher M."/>
            <person name="Ghai R."/>
            <person name="Kavagutti S V."/>
        </authorList>
    </citation>
    <scope>NUCLEOTIDE SEQUENCE</scope>
</reference>
<dbReference type="AlphaFoldDB" id="A0A6J6X757"/>
<gene>
    <name evidence="2" type="ORF">UFOPK2978_00479</name>
</gene>
<protein>
    <submittedName>
        <fullName evidence="2">Unannotated protein</fullName>
    </submittedName>
</protein>
<feature type="domain" description="AB hydrolase-1" evidence="1">
    <location>
        <begin position="26"/>
        <end position="252"/>
    </location>
</feature>